<protein>
    <submittedName>
        <fullName evidence="2">Uncharacterized protein</fullName>
    </submittedName>
</protein>
<feature type="region of interest" description="Disordered" evidence="1">
    <location>
        <begin position="821"/>
        <end position="841"/>
    </location>
</feature>
<keyword evidence="3" id="KW-1185">Reference proteome</keyword>
<evidence type="ECO:0000313" key="2">
    <source>
        <dbReference type="EMBL" id="CAB0034902.1"/>
    </source>
</evidence>
<feature type="non-terminal residue" evidence="2">
    <location>
        <position position="1"/>
    </location>
</feature>
<name>A0A6H5IEA9_9HYME</name>
<dbReference type="EMBL" id="CADCXV010000761">
    <property type="protein sequence ID" value="CAB0034902.1"/>
    <property type="molecule type" value="Genomic_DNA"/>
</dbReference>
<evidence type="ECO:0000256" key="1">
    <source>
        <dbReference type="SAM" id="MobiDB-lite"/>
    </source>
</evidence>
<dbReference type="Proteomes" id="UP000479190">
    <property type="component" value="Unassembled WGS sequence"/>
</dbReference>
<proteinExistence type="predicted"/>
<organism evidence="2 3">
    <name type="scientific">Trichogramma brassicae</name>
    <dbReference type="NCBI Taxonomy" id="86971"/>
    <lineage>
        <taxon>Eukaryota</taxon>
        <taxon>Metazoa</taxon>
        <taxon>Ecdysozoa</taxon>
        <taxon>Arthropoda</taxon>
        <taxon>Hexapoda</taxon>
        <taxon>Insecta</taxon>
        <taxon>Pterygota</taxon>
        <taxon>Neoptera</taxon>
        <taxon>Endopterygota</taxon>
        <taxon>Hymenoptera</taxon>
        <taxon>Apocrita</taxon>
        <taxon>Proctotrupomorpha</taxon>
        <taxon>Chalcidoidea</taxon>
        <taxon>Trichogrammatidae</taxon>
        <taxon>Trichogramma</taxon>
    </lineage>
</organism>
<feature type="compositionally biased region" description="Acidic residues" evidence="1">
    <location>
        <begin position="825"/>
        <end position="838"/>
    </location>
</feature>
<gene>
    <name evidence="2" type="ORF">TBRA_LOCUS6800</name>
</gene>
<feature type="region of interest" description="Disordered" evidence="1">
    <location>
        <begin position="456"/>
        <end position="476"/>
    </location>
</feature>
<evidence type="ECO:0000313" key="3">
    <source>
        <dbReference type="Proteomes" id="UP000479190"/>
    </source>
</evidence>
<dbReference type="AlphaFoldDB" id="A0A6H5IEA9"/>
<accession>A0A6H5IEA9</accession>
<reference evidence="2 3" key="1">
    <citation type="submission" date="2020-02" db="EMBL/GenBank/DDBJ databases">
        <authorList>
            <person name="Ferguson B K."/>
        </authorList>
    </citation>
    <scope>NUCLEOTIDE SEQUENCE [LARGE SCALE GENOMIC DNA]</scope>
</reference>
<sequence length="926" mass="105972">RYFHAVLSLLYRRSTTFSYADKLSLFQSRPFETPSHDFRVHYLGVCTRLIKCLSHPLRARLQRGQSRPRHFAETVISLLPLAYIACIIYNESISPANDQTKRRRGLEKKLPRVRVRIGTQMESVQLRVLENVDSSPSATSRWIDCSYVVGEVAITRTSARNEDTQEEKSIARTSRTTRGIYNRCARSNELRHETNASSLTPASYRSSQGSRCGLRLYIFVKRLVDPPGEIEIHDDSKTKPRRYFERVVALPRIKYAANCPDYNTRRRARGCGSSPTFLRASTLIKSSNPCMSEEDAAAVAIGEFKYSLRKNIHVELQNKAETNRHRISRTDKRAILILLYLFLSSIIMSTARLEPRDTLPLLYSLLHCLSLQLFFRDVFPVDMYLSARVCDNERCYRKKRNRIRSDSSSNAKDLLLSTQRTSQYHNANEAKAALSPQMAFGFAMSQETFATARRTLSSATGTRKERGKTSPLYNPEPELQHCDSTRDCSEYRYSYIHTYTTLYGRTCIGERKSFRLSSRSCFNLCGVRCISRHISDPRCGPSVAIAIQKGPLLLAILQRSNIDTLAIFIAVIIHLDDLSRRDSLAFERKNEQRVTDNARLAQPDWNCIGAMVFSLCCYVARLRASRQLPAASDQIRNTDSSSLFSYSIATCVQVYRTIYKSNSRLTSSRSIYFHICSRGSVRIEQIDLSMIVRRALTRSAQQQQQQQQRLGWSEQRTITRTGSSKEAARIGGFTRDASIRAVDIFTATYAANCLRKNLIWKRVNKGSYVLVVLGVAAASALANVRHRKIERFFNDSLIGCRTVIKRKMDISIEILIDNQHQSNDDKDDGDDDDDDDSSETSYNIHMTKREAAIAMAEEIIKMAFRPTRQLFRRAVPRAAPNLTFLHVRRCISLIPRPREITFRSFDSYPPLHPRKLTDRRCSCRYN</sequence>